<comment type="caution">
    <text evidence="5">The sequence shown here is derived from an EMBL/GenBank/DDBJ whole genome shotgun (WGS) entry which is preliminary data.</text>
</comment>
<dbReference type="PANTHER" id="PTHR43727:SF3">
    <property type="entry name" value="GROUP IV DECARBOXYLASE"/>
    <property type="match status" value="1"/>
</dbReference>
<keyword evidence="2 3" id="KW-0663">Pyridoxal phosphate</keyword>
<feature type="active site" description="Proton donor" evidence="3">
    <location>
        <position position="321"/>
    </location>
</feature>
<evidence type="ECO:0000313" key="6">
    <source>
        <dbReference type="Proteomes" id="UP000298210"/>
    </source>
</evidence>
<gene>
    <name evidence="5" type="ORF">E2L03_17065</name>
</gene>
<dbReference type="Pfam" id="PF02784">
    <property type="entry name" value="Orn_Arg_deC_N"/>
    <property type="match status" value="1"/>
</dbReference>
<dbReference type="RefSeq" id="WP_124742694.1">
    <property type="nucleotide sequence ID" value="NZ_LDIM01000013.1"/>
</dbReference>
<proteinExistence type="predicted"/>
<dbReference type="Gene3D" id="2.40.37.10">
    <property type="entry name" value="Lyase, Ornithine Decarboxylase, Chain A, domain 1"/>
    <property type="match status" value="1"/>
</dbReference>
<dbReference type="InterPro" id="IPR029066">
    <property type="entry name" value="PLP-binding_barrel"/>
</dbReference>
<dbReference type="InterPro" id="IPR009006">
    <property type="entry name" value="Ala_racemase/Decarboxylase_C"/>
</dbReference>
<dbReference type="EMBL" id="SNUX01000004">
    <property type="protein sequence ID" value="TES46407.1"/>
    <property type="molecule type" value="Genomic_DNA"/>
</dbReference>
<reference evidence="5 6" key="1">
    <citation type="submission" date="2019-03" db="EMBL/GenBank/DDBJ databases">
        <authorList>
            <person name="Liu G."/>
        </authorList>
    </citation>
    <scope>NUCLEOTIDE SEQUENCE [LARGE SCALE GENOMIC DNA]</scope>
    <source>
        <strain evidence="5 6">DSM 19099</strain>
    </source>
</reference>
<evidence type="ECO:0000259" key="4">
    <source>
        <dbReference type="Pfam" id="PF02784"/>
    </source>
</evidence>
<dbReference type="Proteomes" id="UP000298210">
    <property type="component" value="Unassembled WGS sequence"/>
</dbReference>
<dbReference type="SUPFAM" id="SSF50621">
    <property type="entry name" value="Alanine racemase C-terminal domain-like"/>
    <property type="match status" value="1"/>
</dbReference>
<evidence type="ECO:0000313" key="5">
    <source>
        <dbReference type="EMBL" id="TES46407.1"/>
    </source>
</evidence>
<dbReference type="PRINTS" id="PR01179">
    <property type="entry name" value="ODADCRBXLASE"/>
</dbReference>
<name>A0A4Y7WFL8_9BACI</name>
<feature type="modified residue" description="N6-(pyridoxal phosphate)lysine" evidence="3">
    <location>
        <position position="54"/>
    </location>
</feature>
<protein>
    <recommendedName>
        <fullName evidence="4">Orn/DAP/Arg decarboxylase 2 N-terminal domain-containing protein</fullName>
    </recommendedName>
</protein>
<organism evidence="5 6">
    <name type="scientific">Shouchella lehensis</name>
    <dbReference type="NCBI Taxonomy" id="300825"/>
    <lineage>
        <taxon>Bacteria</taxon>
        <taxon>Bacillati</taxon>
        <taxon>Bacillota</taxon>
        <taxon>Bacilli</taxon>
        <taxon>Bacillales</taxon>
        <taxon>Bacillaceae</taxon>
        <taxon>Shouchella</taxon>
    </lineage>
</organism>
<sequence length="386" mass="43659">MSLFPELPQNMLHRSNEIKSPAVVYDAESLTHVVNHLRRRLGSVKKMKLYVSMKANRNVGLNAYMSKVVDGVDVSSYEEYQVATVAGYSRISATSPGIKIEHIHEMIENHVQFDFDNVEQLYAYSCQYNESRQPKDIGLRLNIPIESNGATTYLSKSRFGINVSQSDNQQALKEILKEFHYKVTSIHIHIGELNNFNTVKDTLNYLVDILSLFPDVQTLNLGGGLTRLFSNEEDLDKTFELIQSYTEQYLPKLKEVIFEPGMLVYVMAGYLKTSVLSVNNGVVNMDSSAWNLIEWTKGNVKIVYTSSNGEVEQQTIAGNTCYEKDIYFENTASNKLSLNDYIVLFPFGAYTVSMSKSLHGLPSPKEYLYINDEFTELSVGEGQVHA</sequence>
<dbReference type="InterPro" id="IPR000183">
    <property type="entry name" value="Orn/DAP/Arg_de-COase"/>
</dbReference>
<dbReference type="GO" id="GO:0009089">
    <property type="term" value="P:lysine biosynthetic process via diaminopimelate"/>
    <property type="evidence" value="ECO:0007669"/>
    <property type="project" value="TreeGrafter"/>
</dbReference>
<feature type="domain" description="Orn/DAP/Arg decarboxylase 2 N-terminal" evidence="4">
    <location>
        <begin position="32"/>
        <end position="262"/>
    </location>
</feature>
<dbReference type="Gene3D" id="3.20.20.10">
    <property type="entry name" value="Alanine racemase"/>
    <property type="match status" value="1"/>
</dbReference>
<dbReference type="PANTHER" id="PTHR43727">
    <property type="entry name" value="DIAMINOPIMELATE DECARBOXYLASE"/>
    <property type="match status" value="1"/>
</dbReference>
<evidence type="ECO:0000256" key="1">
    <source>
        <dbReference type="ARBA" id="ARBA00001933"/>
    </source>
</evidence>
<dbReference type="GO" id="GO:0008836">
    <property type="term" value="F:diaminopimelate decarboxylase activity"/>
    <property type="evidence" value="ECO:0007669"/>
    <property type="project" value="TreeGrafter"/>
</dbReference>
<comment type="cofactor">
    <cofactor evidence="1 3">
        <name>pyridoxal 5'-phosphate</name>
        <dbReference type="ChEBI" id="CHEBI:597326"/>
    </cofactor>
</comment>
<accession>A0A4Y7WFL8</accession>
<dbReference type="InterPro" id="IPR022644">
    <property type="entry name" value="De-COase2_N"/>
</dbReference>
<dbReference type="AlphaFoldDB" id="A0A4Y7WFL8"/>
<evidence type="ECO:0000256" key="2">
    <source>
        <dbReference type="ARBA" id="ARBA00022898"/>
    </source>
</evidence>
<dbReference type="SUPFAM" id="SSF51419">
    <property type="entry name" value="PLP-binding barrel"/>
    <property type="match status" value="1"/>
</dbReference>
<evidence type="ECO:0000256" key="3">
    <source>
        <dbReference type="PIRSR" id="PIRSR600183-50"/>
    </source>
</evidence>